<reference evidence="1 2" key="1">
    <citation type="journal article" date="2022" name="Mar. Drugs">
        <title>Bioassay-Guided Fractionation Leads to the Detection of Cholic Acid Generated by the Rare Thalassomonas sp.</title>
        <authorList>
            <person name="Pheiffer F."/>
            <person name="Schneider Y.K."/>
            <person name="Hansen E.H."/>
            <person name="Andersen J.H."/>
            <person name="Isaksson J."/>
            <person name="Busche T."/>
            <person name="R C."/>
            <person name="Kalinowski J."/>
            <person name="Zyl L.V."/>
            <person name="Trindade M."/>
        </authorList>
    </citation>
    <scope>NUCLEOTIDE SEQUENCE [LARGE SCALE GENOMIC DNA]</scope>
    <source>
        <strain evidence="1 2">A5K-61T</strain>
    </source>
</reference>
<proteinExistence type="predicted"/>
<gene>
    <name evidence="1" type="ORF">H3N35_21325</name>
</gene>
<name>A0ABY7VBM0_9GAMM</name>
<dbReference type="RefSeq" id="WP_274050826.1">
    <property type="nucleotide sequence ID" value="NZ_CP059693.1"/>
</dbReference>
<keyword evidence="2" id="KW-1185">Reference proteome</keyword>
<dbReference type="EMBL" id="CP059693">
    <property type="protein sequence ID" value="WDE10762.1"/>
    <property type="molecule type" value="Genomic_DNA"/>
</dbReference>
<protein>
    <submittedName>
        <fullName evidence="1">Uncharacterized protein</fullName>
    </submittedName>
</protein>
<evidence type="ECO:0000313" key="2">
    <source>
        <dbReference type="Proteomes" id="UP001215231"/>
    </source>
</evidence>
<evidence type="ECO:0000313" key="1">
    <source>
        <dbReference type="EMBL" id="WDE10762.1"/>
    </source>
</evidence>
<dbReference type="Proteomes" id="UP001215231">
    <property type="component" value="Chromosome"/>
</dbReference>
<sequence>MLYSPTVTAIMGLNGAHDSAVLQLTKVKCPARKAEYERQELRIVNCLIELLDTLPDEEKKNVLKAIKVEMQ</sequence>
<organism evidence="1 2">
    <name type="scientific">Thalassomonas haliotis</name>
    <dbReference type="NCBI Taxonomy" id="485448"/>
    <lineage>
        <taxon>Bacteria</taxon>
        <taxon>Pseudomonadati</taxon>
        <taxon>Pseudomonadota</taxon>
        <taxon>Gammaproteobacteria</taxon>
        <taxon>Alteromonadales</taxon>
        <taxon>Colwelliaceae</taxon>
        <taxon>Thalassomonas</taxon>
    </lineage>
</organism>
<accession>A0ABY7VBM0</accession>